<dbReference type="InterPro" id="IPR011935">
    <property type="entry name" value="CHP02231"/>
</dbReference>
<feature type="domain" description="DUF4139" evidence="2">
    <location>
        <begin position="201"/>
        <end position="636"/>
    </location>
</feature>
<feature type="region of interest" description="Disordered" evidence="1">
    <location>
        <begin position="587"/>
        <end position="613"/>
    </location>
</feature>
<reference evidence="4" key="1">
    <citation type="submission" date="2024-07" db="EMBL/GenBank/DDBJ databases">
        <title>Complete genome sequences of cellulolytic bacteria, Kitasatospora sp. CMC57 and Streptomyces sp. CMC78, isolated from Japanese agricultural soil.</title>
        <authorList>
            <person name="Hashimoto T."/>
            <person name="Ito M."/>
            <person name="Iwamoto M."/>
            <person name="Fukahori D."/>
            <person name="Shoda T."/>
            <person name="Sakoda M."/>
            <person name="Morohoshi T."/>
            <person name="Mitsuboshi M."/>
            <person name="Nishizawa T."/>
        </authorList>
    </citation>
    <scope>NUCLEOTIDE SEQUENCE</scope>
    <source>
        <strain evidence="4">CMC57</strain>
    </source>
</reference>
<dbReference type="EMBL" id="AP035881">
    <property type="protein sequence ID" value="BFP45350.1"/>
    <property type="molecule type" value="Genomic_DNA"/>
</dbReference>
<feature type="domain" description="DUF4140" evidence="3">
    <location>
        <begin position="8"/>
        <end position="102"/>
    </location>
</feature>
<feature type="compositionally biased region" description="Pro residues" evidence="1">
    <location>
        <begin position="374"/>
        <end position="384"/>
    </location>
</feature>
<dbReference type="Pfam" id="PF13598">
    <property type="entry name" value="DUF4139"/>
    <property type="match status" value="1"/>
</dbReference>
<evidence type="ECO:0000259" key="2">
    <source>
        <dbReference type="Pfam" id="PF13598"/>
    </source>
</evidence>
<name>A0AB33JTK7_9ACTN</name>
<dbReference type="PANTHER" id="PTHR31005:SF8">
    <property type="entry name" value="DUF4139 DOMAIN-CONTAINING PROTEIN"/>
    <property type="match status" value="1"/>
</dbReference>
<protein>
    <recommendedName>
        <fullName evidence="5">DUF4139 domain-containing protein</fullName>
    </recommendedName>
</protein>
<sequence>MESVLDEVVVYAAGALCRRRAHGAVPADGQVRLTGLPVALDPASVRATVRGAGWRVTEARVEYAAEVRAADRRPELRRVWELAQREYDAARARERRGEERIAELTALRAVPPPRRRDEPHRRTPADAWLELADFVAARLTVLQAEVARLTEQRLLAAHAVEIAQERLESAADTEHAASTTTTATVLLALATDGPGAGPVDLELEYGVPGARWVPTYRLSYRQGDSGGHLVLRASVAQRTGEDWTGVRLGLSTADLQRRTDLPRLHSVRIGRRQAAPAPSGWREAPTGLGELFAAYDAAAPRPERPRPYAIGGAASAGAVAGSDETVSRRSMSPVRARASMARDGAPQAPGGAPQGYGGAPPPAPMAAPAASAPAAPPPPEPAAPHPGAGWLDYAALTLQGPTGPRRGQLAPAPQQHRAVLPPTAALPPHTVPPRRSAGSFDQRFDTAAPVDLPSDGGWHTVTIGELPLSLEPEYVCVPSVEETVYGTLLLTNSTDRALLAGPVEVSVDGDFLRTAALPTLAPGATGRLGLGVAEGVRVARRTELHESTAGLRGNTLVLDHRVHLELANRLARPVTVEVRERVPVTTEPDVKIQERPGWAAPDEPSEDCPPGTRLRRVELPAHGRAELDGGYEIRIPAAQTLQGGDRRN</sequence>
<accession>A0AB33JTK7</accession>
<evidence type="ECO:0000256" key="1">
    <source>
        <dbReference type="SAM" id="MobiDB-lite"/>
    </source>
</evidence>
<feature type="region of interest" description="Disordered" evidence="1">
    <location>
        <begin position="315"/>
        <end position="389"/>
    </location>
</feature>
<organism evidence="4">
    <name type="scientific">Kitasatospora sp. CMC57</name>
    <dbReference type="NCBI Taxonomy" id="3231513"/>
    <lineage>
        <taxon>Bacteria</taxon>
        <taxon>Bacillati</taxon>
        <taxon>Actinomycetota</taxon>
        <taxon>Actinomycetes</taxon>
        <taxon>Kitasatosporales</taxon>
        <taxon>Streptomycetaceae</taxon>
        <taxon>Kitasatospora</taxon>
    </lineage>
</organism>
<dbReference type="RefSeq" id="WP_407987865.1">
    <property type="nucleotide sequence ID" value="NZ_AP035881.2"/>
</dbReference>
<proteinExistence type="predicted"/>
<dbReference type="InterPro" id="IPR025554">
    <property type="entry name" value="DUF4140"/>
</dbReference>
<gene>
    <name evidence="4" type="ORF">KCMC57_17180</name>
</gene>
<dbReference type="AlphaFoldDB" id="A0AB33JTK7"/>
<evidence type="ECO:0000313" key="4">
    <source>
        <dbReference type="EMBL" id="BFP45350.1"/>
    </source>
</evidence>
<evidence type="ECO:0008006" key="5">
    <source>
        <dbReference type="Google" id="ProtNLM"/>
    </source>
</evidence>
<dbReference type="Pfam" id="PF13600">
    <property type="entry name" value="DUF4140"/>
    <property type="match status" value="1"/>
</dbReference>
<dbReference type="PANTHER" id="PTHR31005">
    <property type="entry name" value="DUF4139 DOMAIN-CONTAINING PROTEIN"/>
    <property type="match status" value="1"/>
</dbReference>
<dbReference type="InterPro" id="IPR037291">
    <property type="entry name" value="DUF4139"/>
</dbReference>
<evidence type="ECO:0000259" key="3">
    <source>
        <dbReference type="Pfam" id="PF13600"/>
    </source>
</evidence>